<keyword evidence="2" id="KW-1185">Reference proteome</keyword>
<reference evidence="1 2" key="1">
    <citation type="journal article" date="2022" name="Allergy">
        <title>Genome assembly and annotation of Periplaneta americana reveal a comprehensive cockroach allergen profile.</title>
        <authorList>
            <person name="Wang L."/>
            <person name="Xiong Q."/>
            <person name="Saelim N."/>
            <person name="Wang L."/>
            <person name="Nong W."/>
            <person name="Wan A.T."/>
            <person name="Shi M."/>
            <person name="Liu X."/>
            <person name="Cao Q."/>
            <person name="Hui J.H.L."/>
            <person name="Sookrung N."/>
            <person name="Leung T.F."/>
            <person name="Tungtrongchitr A."/>
            <person name="Tsui S.K.W."/>
        </authorList>
    </citation>
    <scope>NUCLEOTIDE SEQUENCE [LARGE SCALE GENOMIC DNA]</scope>
    <source>
        <strain evidence="1">PWHHKU_190912</strain>
    </source>
</reference>
<comment type="caution">
    <text evidence="1">The sequence shown here is derived from an EMBL/GenBank/DDBJ whole genome shotgun (WGS) entry which is preliminary data.</text>
</comment>
<dbReference type="EMBL" id="JAJSOF020000019">
    <property type="protein sequence ID" value="KAJ4438687.1"/>
    <property type="molecule type" value="Genomic_DNA"/>
</dbReference>
<sequence length="38" mass="3960">MAGLCEDGNEPPGSFKASKCIYATDATRALQGRDLSGE</sequence>
<organism evidence="1 2">
    <name type="scientific">Periplaneta americana</name>
    <name type="common">American cockroach</name>
    <name type="synonym">Blatta americana</name>
    <dbReference type="NCBI Taxonomy" id="6978"/>
    <lineage>
        <taxon>Eukaryota</taxon>
        <taxon>Metazoa</taxon>
        <taxon>Ecdysozoa</taxon>
        <taxon>Arthropoda</taxon>
        <taxon>Hexapoda</taxon>
        <taxon>Insecta</taxon>
        <taxon>Pterygota</taxon>
        <taxon>Neoptera</taxon>
        <taxon>Polyneoptera</taxon>
        <taxon>Dictyoptera</taxon>
        <taxon>Blattodea</taxon>
        <taxon>Blattoidea</taxon>
        <taxon>Blattidae</taxon>
        <taxon>Blattinae</taxon>
        <taxon>Periplaneta</taxon>
    </lineage>
</organism>
<evidence type="ECO:0000313" key="1">
    <source>
        <dbReference type="EMBL" id="KAJ4438687.1"/>
    </source>
</evidence>
<name>A0ABQ8SWU7_PERAM</name>
<accession>A0ABQ8SWU7</accession>
<feature type="non-terminal residue" evidence="1">
    <location>
        <position position="38"/>
    </location>
</feature>
<gene>
    <name evidence="1" type="ORF">ANN_14634</name>
</gene>
<proteinExistence type="predicted"/>
<dbReference type="Proteomes" id="UP001148838">
    <property type="component" value="Unassembled WGS sequence"/>
</dbReference>
<evidence type="ECO:0000313" key="2">
    <source>
        <dbReference type="Proteomes" id="UP001148838"/>
    </source>
</evidence>
<protein>
    <submittedName>
        <fullName evidence="1">Uncharacterized protein</fullName>
    </submittedName>
</protein>